<reference evidence="2" key="1">
    <citation type="submission" date="2020-10" db="EMBL/GenBank/DDBJ databases">
        <title>Sequencing the genomes of 1000 actinobacteria strains.</title>
        <authorList>
            <person name="Klenk H.-P."/>
        </authorList>
    </citation>
    <scope>NUCLEOTIDE SEQUENCE</scope>
    <source>
        <strain evidence="2">DSM 46832</strain>
    </source>
</reference>
<evidence type="ECO:0000313" key="3">
    <source>
        <dbReference type="Proteomes" id="UP000649753"/>
    </source>
</evidence>
<accession>A0A927QWX2</accession>
<gene>
    <name evidence="2" type="ORF">H4W31_001700</name>
</gene>
<protein>
    <submittedName>
        <fullName evidence="2">Phosphoribosyltransferase</fullName>
    </submittedName>
</protein>
<dbReference type="CDD" id="cd06223">
    <property type="entry name" value="PRTases_typeI"/>
    <property type="match status" value="1"/>
</dbReference>
<evidence type="ECO:0000313" key="2">
    <source>
        <dbReference type="EMBL" id="MBE1486062.1"/>
    </source>
</evidence>
<dbReference type="InterPro" id="IPR000836">
    <property type="entry name" value="PRTase_dom"/>
</dbReference>
<feature type="domain" description="Phosphoribosyltransferase" evidence="1">
    <location>
        <begin position="23"/>
        <end position="187"/>
    </location>
</feature>
<dbReference type="EMBL" id="JADBEB010000001">
    <property type="protein sequence ID" value="MBE1486062.1"/>
    <property type="molecule type" value="Genomic_DNA"/>
</dbReference>
<keyword evidence="2" id="KW-0808">Transferase</keyword>
<dbReference type="GO" id="GO:0016757">
    <property type="term" value="F:glycosyltransferase activity"/>
    <property type="evidence" value="ECO:0007669"/>
    <property type="project" value="UniProtKB-KW"/>
</dbReference>
<dbReference type="Gene3D" id="3.40.50.2020">
    <property type="match status" value="1"/>
</dbReference>
<dbReference type="SUPFAM" id="SSF53271">
    <property type="entry name" value="PRTase-like"/>
    <property type="match status" value="1"/>
</dbReference>
<dbReference type="Pfam" id="PF00156">
    <property type="entry name" value="Pribosyltran"/>
    <property type="match status" value="1"/>
</dbReference>
<keyword evidence="3" id="KW-1185">Reference proteome</keyword>
<comment type="caution">
    <text evidence="2">The sequence shown here is derived from an EMBL/GenBank/DDBJ whole genome shotgun (WGS) entry which is preliminary data.</text>
</comment>
<dbReference type="AlphaFoldDB" id="A0A927QWX2"/>
<keyword evidence="2" id="KW-0328">Glycosyltransferase</keyword>
<dbReference type="Gene3D" id="3.30.1310.20">
    <property type="entry name" value="PRTase-like"/>
    <property type="match status" value="1"/>
</dbReference>
<sequence>MNATYRDRTAAGTVLADLLAPVAGQPDVVVLGLVRGGVPVAAAVAERLRAPLDVLVVRKLGLPQAPEVAFGAVGPGGLRVLNEEIAGRLDPAEIDTVVRVETAELERRERRYRAGRPPLRLDDRIAVIVDDGLATGATARAAVGVARQLGARRVVLAVPVGAPEAYAVLSRTADELVCPARPADFGAVSRYYADFHEVSDEEVVALLTGSG</sequence>
<dbReference type="Proteomes" id="UP000649753">
    <property type="component" value="Unassembled WGS sequence"/>
</dbReference>
<dbReference type="InterPro" id="IPR029057">
    <property type="entry name" value="PRTase-like"/>
</dbReference>
<name>A0A927QWX2_9ACTN</name>
<dbReference type="RefSeq" id="WP_192766150.1">
    <property type="nucleotide sequence ID" value="NZ_JADBEB010000001.1"/>
</dbReference>
<organism evidence="2 3">
    <name type="scientific">Plantactinospora soyae</name>
    <dbReference type="NCBI Taxonomy" id="1544732"/>
    <lineage>
        <taxon>Bacteria</taxon>
        <taxon>Bacillati</taxon>
        <taxon>Actinomycetota</taxon>
        <taxon>Actinomycetes</taxon>
        <taxon>Micromonosporales</taxon>
        <taxon>Micromonosporaceae</taxon>
        <taxon>Plantactinospora</taxon>
    </lineage>
</organism>
<proteinExistence type="predicted"/>
<evidence type="ECO:0000259" key="1">
    <source>
        <dbReference type="Pfam" id="PF00156"/>
    </source>
</evidence>